<name>V4TBV0_9HYPH</name>
<dbReference type="RefSeq" id="WP_023432918.1">
    <property type="nucleotide sequence ID" value="NZ_AWXZ01000037.1"/>
</dbReference>
<evidence type="ECO:0000256" key="1">
    <source>
        <dbReference type="ARBA" id="ARBA00023002"/>
    </source>
</evidence>
<dbReference type="SUPFAM" id="SSF51905">
    <property type="entry name" value="FAD/NAD(P)-binding domain"/>
    <property type="match status" value="1"/>
</dbReference>
<proteinExistence type="predicted"/>
<reference evidence="3 4" key="1">
    <citation type="journal article" date="2014" name="Genome Announc.">
        <title>Draft Genome Sequence of Lutibaculum baratangense Strain AMV1T, Isolated from a Mud Volcano in Andamans, India.</title>
        <authorList>
            <person name="Singh A."/>
            <person name="Sreenivas A."/>
            <person name="Sathyanarayana Reddy G."/>
            <person name="Pinnaka A.K."/>
            <person name="Shivaji S."/>
        </authorList>
    </citation>
    <scope>NUCLEOTIDE SEQUENCE [LARGE SCALE GENOMIC DNA]</scope>
    <source>
        <strain evidence="3 4">AMV1</strain>
    </source>
</reference>
<dbReference type="Gene3D" id="3.30.9.10">
    <property type="entry name" value="D-Amino Acid Oxidase, subunit A, domain 2"/>
    <property type="match status" value="1"/>
</dbReference>
<dbReference type="PANTHER" id="PTHR13847">
    <property type="entry name" value="SARCOSINE DEHYDROGENASE-RELATED"/>
    <property type="match status" value="1"/>
</dbReference>
<accession>V4TBV0</accession>
<dbReference type="Proteomes" id="UP000017819">
    <property type="component" value="Unassembled WGS sequence"/>
</dbReference>
<dbReference type="Gene3D" id="3.50.50.60">
    <property type="entry name" value="FAD/NAD(P)-binding domain"/>
    <property type="match status" value="1"/>
</dbReference>
<sequence length="428" mass="45757">MRHLYHPAASDPAVPVESYWASTAPAPAITTPALDGEATCEVAVIGAGYTGLSAAYHLATAHGVDVRVLERGEPGWGASGRNGGFCCLGSSKLSFATLAKRYGREEAVRFYHAQREATELVAALTEAEGIDVERSGSGDVEIAHRASQVDGLREQRDLLRAVLGVDARFYRKEELAEHGLRMHGAHAGLHTPIGFGLHPLRYARGLAAAAARAGAVIHARTPVERWEKVGSEHRLHTPGGRLRAKRVVVATNGYTAEDLHPALAGAVLPALSSVVTTRPLTQEELSAQGWTSPVMASDTRNLLHYFRLLPEGRMLLGARGGTSADPANMEARRAEMRRRLGMLFPAWKEVEITHSWRGFVCMAYDLTPHVGRLADDDSVIHALAYHGNGVAMGTWSGRAAARLAAGAAGAGDLPAVVARPLPAFRSPR</sequence>
<comment type="caution">
    <text evidence="3">The sequence shown here is derived from an EMBL/GenBank/DDBJ whole genome shotgun (WGS) entry which is preliminary data.</text>
</comment>
<protein>
    <submittedName>
        <fullName evidence="3">Oxidoreductase, FAD-dependent</fullName>
    </submittedName>
</protein>
<dbReference type="eggNOG" id="COG0665">
    <property type="taxonomic scope" value="Bacteria"/>
</dbReference>
<dbReference type="Pfam" id="PF01266">
    <property type="entry name" value="DAO"/>
    <property type="match status" value="1"/>
</dbReference>
<organism evidence="3 4">
    <name type="scientific">Lutibaculum baratangense AMV1</name>
    <dbReference type="NCBI Taxonomy" id="631454"/>
    <lineage>
        <taxon>Bacteria</taxon>
        <taxon>Pseudomonadati</taxon>
        <taxon>Pseudomonadota</taxon>
        <taxon>Alphaproteobacteria</taxon>
        <taxon>Hyphomicrobiales</taxon>
        <taxon>Tepidamorphaceae</taxon>
        <taxon>Lutibaculum</taxon>
    </lineage>
</organism>
<dbReference type="OrthoDB" id="9814969at2"/>
<dbReference type="AlphaFoldDB" id="V4TBV0"/>
<evidence type="ECO:0000313" key="4">
    <source>
        <dbReference type="Proteomes" id="UP000017819"/>
    </source>
</evidence>
<dbReference type="PANTHER" id="PTHR13847:SF281">
    <property type="entry name" value="FAD DEPENDENT OXIDOREDUCTASE DOMAIN-CONTAINING PROTEIN"/>
    <property type="match status" value="1"/>
</dbReference>
<gene>
    <name evidence="3" type="ORF">N177_2793</name>
</gene>
<dbReference type="GO" id="GO:0016491">
    <property type="term" value="F:oxidoreductase activity"/>
    <property type="evidence" value="ECO:0007669"/>
    <property type="project" value="UniProtKB-KW"/>
</dbReference>
<evidence type="ECO:0000259" key="2">
    <source>
        <dbReference type="Pfam" id="PF01266"/>
    </source>
</evidence>
<dbReference type="EMBL" id="AWXZ01000037">
    <property type="protein sequence ID" value="ESR23848.1"/>
    <property type="molecule type" value="Genomic_DNA"/>
</dbReference>
<dbReference type="GO" id="GO:0005737">
    <property type="term" value="C:cytoplasm"/>
    <property type="evidence" value="ECO:0007669"/>
    <property type="project" value="TreeGrafter"/>
</dbReference>
<keyword evidence="4" id="KW-1185">Reference proteome</keyword>
<dbReference type="STRING" id="631454.N177_2793"/>
<dbReference type="InterPro" id="IPR036188">
    <property type="entry name" value="FAD/NAD-bd_sf"/>
</dbReference>
<keyword evidence="1" id="KW-0560">Oxidoreductase</keyword>
<dbReference type="InterPro" id="IPR006076">
    <property type="entry name" value="FAD-dep_OxRdtase"/>
</dbReference>
<evidence type="ECO:0000313" key="3">
    <source>
        <dbReference type="EMBL" id="ESR23848.1"/>
    </source>
</evidence>
<feature type="domain" description="FAD dependent oxidoreductase" evidence="2">
    <location>
        <begin position="42"/>
        <end position="403"/>
    </location>
</feature>